<evidence type="ECO:0000256" key="1">
    <source>
        <dbReference type="ARBA" id="ARBA00025704"/>
    </source>
</evidence>
<evidence type="ECO:0000256" key="2">
    <source>
        <dbReference type="RuleBase" id="RU003847"/>
    </source>
</evidence>
<evidence type="ECO:0000259" key="3">
    <source>
        <dbReference type="PROSITE" id="PS51671"/>
    </source>
</evidence>
<dbReference type="PROSITE" id="PS51671">
    <property type="entry name" value="ACT"/>
    <property type="match status" value="1"/>
</dbReference>
<dbReference type="InterPro" id="IPR043519">
    <property type="entry name" value="NT_sf"/>
</dbReference>
<proteinExistence type="inferred from homology"/>
<dbReference type="Pfam" id="PF04607">
    <property type="entry name" value="RelA_SpoT"/>
    <property type="match status" value="1"/>
</dbReference>
<dbReference type="NCBIfam" id="TIGR00691">
    <property type="entry name" value="spoT_relA"/>
    <property type="match status" value="1"/>
</dbReference>
<dbReference type="InterPro" id="IPR007685">
    <property type="entry name" value="RelA_SpoT"/>
</dbReference>
<comment type="pathway">
    <text evidence="1">Purine metabolism.</text>
</comment>
<dbReference type="CDD" id="cd01668">
    <property type="entry name" value="TGS_RSH"/>
    <property type="match status" value="1"/>
</dbReference>
<dbReference type="InterPro" id="IPR004811">
    <property type="entry name" value="RelA/Spo_fam"/>
</dbReference>
<reference evidence="7" key="3">
    <citation type="submission" date="2023-06" db="EMBL/GenBank/DDBJ databases">
        <title>Pangenomics reveal diversification of enzyme families and niche specialization in globally abundant SAR202 bacteria.</title>
        <authorList>
            <person name="Saw J.H.W."/>
        </authorList>
    </citation>
    <scope>NUCLEOTIDE SEQUENCE [LARGE SCALE GENOMIC DNA]</scope>
    <source>
        <strain evidence="7">JH1073</strain>
    </source>
</reference>
<dbReference type="GO" id="GO:0005886">
    <property type="term" value="C:plasma membrane"/>
    <property type="evidence" value="ECO:0007669"/>
    <property type="project" value="TreeGrafter"/>
</dbReference>
<keyword evidence="7" id="KW-1185">Reference proteome</keyword>
<dbReference type="SMART" id="SM00954">
    <property type="entry name" value="RelA_SpoT"/>
    <property type="match status" value="1"/>
</dbReference>
<dbReference type="FunFam" id="1.10.3210.10:FF:000001">
    <property type="entry name" value="GTP pyrophosphokinase RelA"/>
    <property type="match status" value="1"/>
</dbReference>
<dbReference type="EMBL" id="CP046147">
    <property type="protein sequence ID" value="WFG40390.1"/>
    <property type="molecule type" value="Genomic_DNA"/>
</dbReference>
<dbReference type="PANTHER" id="PTHR21262">
    <property type="entry name" value="GUANOSINE-3',5'-BIS DIPHOSPHATE 3'-PYROPHOSPHOHYDROLASE"/>
    <property type="match status" value="1"/>
</dbReference>
<dbReference type="RefSeq" id="WP_342827049.1">
    <property type="nucleotide sequence ID" value="NZ_CP046146.1"/>
</dbReference>
<evidence type="ECO:0000313" key="6">
    <source>
        <dbReference type="EMBL" id="WFG40390.1"/>
    </source>
</evidence>
<dbReference type="SUPFAM" id="SSF81271">
    <property type="entry name" value="TGS-like"/>
    <property type="match status" value="1"/>
</dbReference>
<evidence type="ECO:0000313" key="5">
    <source>
        <dbReference type="EMBL" id="MDG0868067.1"/>
    </source>
</evidence>
<dbReference type="Proteomes" id="UP001219901">
    <property type="component" value="Chromosome"/>
</dbReference>
<reference evidence="6" key="2">
    <citation type="journal article" date="2023" name="Nat. Commun.">
        <title>Cultivation of marine bacteria of the SAR202 clade.</title>
        <authorList>
            <person name="Lim Y."/>
            <person name="Seo J.H."/>
            <person name="Giovannoni S.J."/>
            <person name="Kang I."/>
            <person name="Cho J.C."/>
        </authorList>
    </citation>
    <scope>NUCLEOTIDE SEQUENCE</scope>
    <source>
        <strain evidence="6">JH1073</strain>
    </source>
</reference>
<dbReference type="CDD" id="cd05399">
    <property type="entry name" value="NT_Rel-Spo_like"/>
    <property type="match status" value="1"/>
</dbReference>
<dbReference type="FunFam" id="3.10.20.30:FF:000002">
    <property type="entry name" value="GTP pyrophosphokinase (RelA/SpoT)"/>
    <property type="match status" value="1"/>
</dbReference>
<dbReference type="SUPFAM" id="SSF55021">
    <property type="entry name" value="ACT-like"/>
    <property type="match status" value="1"/>
</dbReference>
<dbReference type="AlphaFoldDB" id="A0AAJ5ZG57"/>
<evidence type="ECO:0000259" key="4">
    <source>
        <dbReference type="PROSITE" id="PS51880"/>
    </source>
</evidence>
<protein>
    <submittedName>
        <fullName evidence="6">RelA/SpoT family protein</fullName>
    </submittedName>
</protein>
<dbReference type="Gene3D" id="3.30.460.10">
    <property type="entry name" value="Beta Polymerase, domain 2"/>
    <property type="match status" value="1"/>
</dbReference>
<dbReference type="Gene3D" id="1.10.3210.10">
    <property type="entry name" value="Hypothetical protein af1432"/>
    <property type="match status" value="1"/>
</dbReference>
<dbReference type="InterPro" id="IPR045600">
    <property type="entry name" value="RelA/SpoT_AH_RIS"/>
</dbReference>
<gene>
    <name evidence="5" type="ORF">GKO46_13455</name>
    <name evidence="6" type="ORF">GKO48_12495</name>
</gene>
<dbReference type="Pfam" id="PF02824">
    <property type="entry name" value="TGS"/>
    <property type="match status" value="1"/>
</dbReference>
<dbReference type="Gene3D" id="3.30.70.260">
    <property type="match status" value="1"/>
</dbReference>
<dbReference type="InterPro" id="IPR033655">
    <property type="entry name" value="TGS_RelA/SpoT"/>
</dbReference>
<accession>A0AAJ5ZG57</accession>
<organism evidence="6 7">
    <name type="scientific">Candidatus Lucifugimonas marina</name>
    <dbReference type="NCBI Taxonomy" id="3038979"/>
    <lineage>
        <taxon>Bacteria</taxon>
        <taxon>Bacillati</taxon>
        <taxon>Chloroflexota</taxon>
        <taxon>Dehalococcoidia</taxon>
        <taxon>SAR202 cluster</taxon>
        <taxon>Candidatus Lucifugimonadales</taxon>
        <taxon>Candidatus Lucifugimonadaceae</taxon>
        <taxon>Candidatus Lucifugimonas</taxon>
    </lineage>
</organism>
<feature type="domain" description="ACT" evidence="3">
    <location>
        <begin position="659"/>
        <end position="734"/>
    </location>
</feature>
<dbReference type="PROSITE" id="PS51880">
    <property type="entry name" value="TGS"/>
    <property type="match status" value="1"/>
</dbReference>
<comment type="similarity">
    <text evidence="2">Belongs to the relA/spoT family.</text>
</comment>
<dbReference type="InterPro" id="IPR003607">
    <property type="entry name" value="HD/PDEase_dom"/>
</dbReference>
<dbReference type="EMBL" id="WMBE01000006">
    <property type="protein sequence ID" value="MDG0868067.1"/>
    <property type="molecule type" value="Genomic_DNA"/>
</dbReference>
<sequence length="738" mass="83115">MTTIQQIGSAKDLMHSVHKYLPTDRASAVEDSLTYAINAHDGQERDSGEPFVVHPIATAIRLADMRLDVTTIQAALLHDVIEDCGISFQEIETEFGTDVAKLVDGVTKLKRLDMISENSAMLKQIATPEATRAASLRKMLVAMAEDVRVVLIKLSDRLHNMQTLGHLPIPKQQRISRETLDIYSPLAHRLGMYDIKWQLEDQAFRFLMPRQYKSISRLVSRKRAEREIYTEAAVKAIKGPLDKANIQCEVDGRVKHLYSTYNKLQRYERMGRKFDEIYDLIAIRVVTENVGDCYAALGVVHSKWRPVPGQFDDYIASPKENMYQSLHTSVRGPGNYPIEVQIRTQEMHEIAEEGVASHWMYKEGDDSGPKVDNFETKMSWLRQLLDWQRELSGDEEYLATVRTDILQDQVFVYTPQGDVKDLPAGATPIDFAYRIHTDLGHNTVGAVVNGKLTALNTPLNNGDVVEIRKARIPRGPSLDWLNSDLGYIITGSAHTKVKQWFRKQERQSNVRRGKDLLKKELRRLGLRYNEKEIVASLDYESFDDLTEALGTGQISVARVAETLSPAPDEVFTSELKLGDSGKPPTDQTKGLVVMGEPGLLTRIARCCSPVYGDEITGYLTRGRGVTVHRHNCPILRDTEDTDRHIPVAWGHYETTYASRLQIKAFDRVGLIRDITNVVSSENVNIHSLTSDEDDKTNACTVSLTVYTTGVEQLSRLFSRVETIPGVDTVFRVSEAQSS</sequence>
<evidence type="ECO:0000313" key="7">
    <source>
        <dbReference type="Proteomes" id="UP001219901"/>
    </source>
</evidence>
<dbReference type="SUPFAM" id="SSF81301">
    <property type="entry name" value="Nucleotidyltransferase"/>
    <property type="match status" value="1"/>
</dbReference>
<feature type="domain" description="TGS" evidence="4">
    <location>
        <begin position="408"/>
        <end position="469"/>
    </location>
</feature>
<dbReference type="Pfam" id="PF19296">
    <property type="entry name" value="RelA_AH_RIS"/>
    <property type="match status" value="1"/>
</dbReference>
<dbReference type="InterPro" id="IPR012675">
    <property type="entry name" value="Beta-grasp_dom_sf"/>
</dbReference>
<dbReference type="CDD" id="cd04876">
    <property type="entry name" value="ACT_RelA-SpoT"/>
    <property type="match status" value="1"/>
</dbReference>
<comment type="function">
    <text evidence="2">In eubacteria ppGpp (guanosine 3'-diphosphate 5'-diphosphate) is a mediator of the stringent response that coordinates a variety of cellular activities in response to changes in nutritional abundance.</text>
</comment>
<dbReference type="Gene3D" id="3.10.20.30">
    <property type="match status" value="1"/>
</dbReference>
<dbReference type="Pfam" id="PF13291">
    <property type="entry name" value="ACT_4"/>
    <property type="match status" value="1"/>
</dbReference>
<dbReference type="CDD" id="cd00077">
    <property type="entry name" value="HDc"/>
    <property type="match status" value="1"/>
</dbReference>
<dbReference type="InterPro" id="IPR045865">
    <property type="entry name" value="ACT-like_dom_sf"/>
</dbReference>
<dbReference type="InterPro" id="IPR012676">
    <property type="entry name" value="TGS-like"/>
</dbReference>
<dbReference type="FunFam" id="3.30.460.10:FF:000001">
    <property type="entry name" value="GTP pyrophosphokinase RelA"/>
    <property type="match status" value="1"/>
</dbReference>
<dbReference type="PANTHER" id="PTHR21262:SF31">
    <property type="entry name" value="GTP PYROPHOSPHOKINASE"/>
    <property type="match status" value="1"/>
</dbReference>
<dbReference type="Proteomes" id="UP001321249">
    <property type="component" value="Unassembled WGS sequence"/>
</dbReference>
<dbReference type="SUPFAM" id="SSF109604">
    <property type="entry name" value="HD-domain/PDEase-like"/>
    <property type="match status" value="1"/>
</dbReference>
<name>A0AAJ5ZG57_9CHLR</name>
<dbReference type="Pfam" id="PF13328">
    <property type="entry name" value="HD_4"/>
    <property type="match status" value="1"/>
</dbReference>
<dbReference type="InterPro" id="IPR002912">
    <property type="entry name" value="ACT_dom"/>
</dbReference>
<dbReference type="GO" id="GO:0015969">
    <property type="term" value="P:guanosine tetraphosphate metabolic process"/>
    <property type="evidence" value="ECO:0007669"/>
    <property type="project" value="InterPro"/>
</dbReference>
<reference evidence="7 8" key="1">
    <citation type="submission" date="2019-11" db="EMBL/GenBank/DDBJ databases">
        <authorList>
            <person name="Cho J.-C."/>
        </authorList>
    </citation>
    <scope>NUCLEOTIDE SEQUENCE [LARGE SCALE GENOMIC DNA]</scope>
    <source>
        <strain evidence="6 7">JH1073</strain>
        <strain evidence="5 8">JH702</strain>
    </source>
</reference>
<evidence type="ECO:0000313" key="8">
    <source>
        <dbReference type="Proteomes" id="UP001321249"/>
    </source>
</evidence>
<dbReference type="InterPro" id="IPR004095">
    <property type="entry name" value="TGS"/>
</dbReference>
<dbReference type="SMART" id="SM00471">
    <property type="entry name" value="HDc"/>
    <property type="match status" value="1"/>
</dbReference>